<evidence type="ECO:0000256" key="5">
    <source>
        <dbReference type="ARBA" id="ARBA00022884"/>
    </source>
</evidence>
<dbReference type="AlphaFoldDB" id="A0A4Q2RIH6"/>
<dbReference type="RefSeq" id="WP_129217265.1">
    <property type="nucleotide sequence ID" value="NZ_QYBC01000001.1"/>
</dbReference>
<keyword evidence="7 10" id="KW-0733">Signal recognition particle</keyword>
<sequence>MFEGLTEKLSGIFDGLTRRGALTEADVTAAMREVRRALLEADVALDVVRSFTDKVKERAVGANVVKSVTPGQMVVKIVSDVMVETLGSDAQPIDLDAPAPVAIMMVGLQGAGKTTTTAKIAKRLVDRQGRRVLMASLDVKRPAAQEQLAVLGRQVGVDTLPIVAGQTPVQIAQRAEQAARLQGYDVVMFDTAGRTHIDEPLMAEMAEIKGAAKPHEILLVADSLTGQDAVNLAKSFDERVGITGIVLTRIDGDGRGGAALSMRAVTGKPIKLLGTGEKMDALEDFHPSRIADRILGMGDIVSLVEKAAESIDAEQAMKMAEKMRKGRFDLEDLSNQLAQVEKLGGIGGIMGMMPGVGKLKQQMADANIDERVIKRQRAIISSMTREERRNPDILKASRKKRIAAGSGMKVEDVNKLLKQHRQMADMMKMLGGGKKGGLGKMASMFGLGGAGGMGGGMPEPTAAELEAMAKQLGGKAGGLGGAMPPGFASSLGAKLPPNLPGLGAGGRLPGLGGGFNPFGGKKK</sequence>
<organism evidence="13 14">
    <name type="scientific">Lichenibacterium ramalinae</name>
    <dbReference type="NCBI Taxonomy" id="2316527"/>
    <lineage>
        <taxon>Bacteria</taxon>
        <taxon>Pseudomonadati</taxon>
        <taxon>Pseudomonadota</taxon>
        <taxon>Alphaproteobacteria</taxon>
        <taxon>Hyphomicrobiales</taxon>
        <taxon>Lichenihabitantaceae</taxon>
        <taxon>Lichenibacterium</taxon>
    </lineage>
</organism>
<dbReference type="GO" id="GO:0048500">
    <property type="term" value="C:signal recognition particle"/>
    <property type="evidence" value="ECO:0007669"/>
    <property type="project" value="UniProtKB-UniRule"/>
</dbReference>
<dbReference type="GO" id="GO:0008312">
    <property type="term" value="F:7S RNA binding"/>
    <property type="evidence" value="ECO:0007669"/>
    <property type="project" value="InterPro"/>
</dbReference>
<reference evidence="13 14" key="2">
    <citation type="submission" date="2019-02" db="EMBL/GenBank/DDBJ databases">
        <title>'Lichenibacterium ramalinii' gen. nov. sp. nov., 'Lichenibacterium minor' gen. nov. sp. nov.</title>
        <authorList>
            <person name="Pankratov T."/>
        </authorList>
    </citation>
    <scope>NUCLEOTIDE SEQUENCE [LARGE SCALE GENOMIC DNA]</scope>
    <source>
        <strain evidence="13 14">RmlP001</strain>
    </source>
</reference>
<dbReference type="Gene3D" id="3.40.50.300">
    <property type="entry name" value="P-loop containing nucleotide triphosphate hydrolases"/>
    <property type="match status" value="1"/>
</dbReference>
<evidence type="ECO:0000256" key="7">
    <source>
        <dbReference type="ARBA" id="ARBA00023135"/>
    </source>
</evidence>
<proteinExistence type="inferred from homology"/>
<keyword evidence="6 10" id="KW-0342">GTP-binding</keyword>
<dbReference type="InterPro" id="IPR027417">
    <property type="entry name" value="P-loop_NTPase"/>
</dbReference>
<evidence type="ECO:0000256" key="10">
    <source>
        <dbReference type="HAMAP-Rule" id="MF_00306"/>
    </source>
</evidence>
<keyword evidence="8 10" id="KW-0687">Ribonucleoprotein</keyword>
<evidence type="ECO:0000313" key="13">
    <source>
        <dbReference type="EMBL" id="RYB07794.1"/>
    </source>
</evidence>
<dbReference type="InterPro" id="IPR003593">
    <property type="entry name" value="AAA+_ATPase"/>
</dbReference>
<evidence type="ECO:0000256" key="3">
    <source>
        <dbReference type="ARBA" id="ARBA00022741"/>
    </source>
</evidence>
<feature type="domain" description="SRP54-type proteins GTP-binding" evidence="12">
    <location>
        <begin position="269"/>
        <end position="282"/>
    </location>
</feature>
<feature type="binding site" evidence="10">
    <location>
        <begin position="107"/>
        <end position="114"/>
    </location>
    <ligand>
        <name>GTP</name>
        <dbReference type="ChEBI" id="CHEBI:37565"/>
    </ligand>
</feature>
<dbReference type="InterPro" id="IPR004780">
    <property type="entry name" value="SRP"/>
</dbReference>
<dbReference type="GO" id="GO:0005886">
    <property type="term" value="C:plasma membrane"/>
    <property type="evidence" value="ECO:0007669"/>
    <property type="project" value="UniProtKB-SubCell"/>
</dbReference>
<evidence type="ECO:0000256" key="2">
    <source>
        <dbReference type="ARBA" id="ARBA00005450"/>
    </source>
</evidence>
<dbReference type="InterPro" id="IPR013822">
    <property type="entry name" value="Signal_recog_particl_SRP54_hlx"/>
</dbReference>
<feature type="binding site" evidence="10">
    <location>
        <begin position="190"/>
        <end position="194"/>
    </location>
    <ligand>
        <name>GTP</name>
        <dbReference type="ChEBI" id="CHEBI:37565"/>
    </ligand>
</feature>
<accession>A0A4Q2RIH6</accession>
<dbReference type="Gene3D" id="1.20.120.140">
    <property type="entry name" value="Signal recognition particle SRP54, nucleotide-binding domain"/>
    <property type="match status" value="1"/>
</dbReference>
<dbReference type="PANTHER" id="PTHR11564">
    <property type="entry name" value="SIGNAL RECOGNITION PARTICLE 54K PROTEIN SRP54"/>
    <property type="match status" value="1"/>
</dbReference>
<dbReference type="EMBL" id="QYBC01000001">
    <property type="protein sequence ID" value="RYB07794.1"/>
    <property type="molecule type" value="Genomic_DNA"/>
</dbReference>
<dbReference type="PROSITE" id="PS00300">
    <property type="entry name" value="SRP54"/>
    <property type="match status" value="1"/>
</dbReference>
<gene>
    <name evidence="10" type="primary">ffh</name>
    <name evidence="13" type="ORF">D3272_01305</name>
</gene>
<comment type="domain">
    <text evidence="10">Composed of three domains: the N-terminal N domain, which is responsible for interactions with the ribosome, the central G domain, which binds GTP, and the C-terminal M domain, which binds the RNA and the signal sequence of the RNC.</text>
</comment>
<dbReference type="InterPro" id="IPR042101">
    <property type="entry name" value="SRP54_N_sf"/>
</dbReference>
<evidence type="ECO:0000259" key="12">
    <source>
        <dbReference type="PROSITE" id="PS00300"/>
    </source>
</evidence>
<dbReference type="SUPFAM" id="SSF47446">
    <property type="entry name" value="Signal peptide-binding domain"/>
    <property type="match status" value="1"/>
</dbReference>
<dbReference type="SUPFAM" id="SSF52540">
    <property type="entry name" value="P-loop containing nucleoside triphosphate hydrolases"/>
    <property type="match status" value="1"/>
</dbReference>
<dbReference type="InterPro" id="IPR022941">
    <property type="entry name" value="SRP54"/>
</dbReference>
<feature type="binding site" evidence="10">
    <location>
        <begin position="248"/>
        <end position="251"/>
    </location>
    <ligand>
        <name>GTP</name>
        <dbReference type="ChEBI" id="CHEBI:37565"/>
    </ligand>
</feature>
<evidence type="ECO:0000313" key="14">
    <source>
        <dbReference type="Proteomes" id="UP000289411"/>
    </source>
</evidence>
<comment type="caution">
    <text evidence="13">The sequence shown here is derived from an EMBL/GenBank/DDBJ whole genome shotgun (WGS) entry which is preliminary data.</text>
</comment>
<protein>
    <recommendedName>
        <fullName evidence="10">Signal recognition particle protein</fullName>
        <ecNumber evidence="10">3.6.5.4</ecNumber>
    </recommendedName>
    <alternativeName>
        <fullName evidence="10">Fifty-four homolog</fullName>
    </alternativeName>
</protein>
<evidence type="ECO:0000256" key="8">
    <source>
        <dbReference type="ARBA" id="ARBA00023274"/>
    </source>
</evidence>
<dbReference type="Pfam" id="PF00448">
    <property type="entry name" value="SRP54"/>
    <property type="match status" value="1"/>
</dbReference>
<dbReference type="Proteomes" id="UP000289411">
    <property type="component" value="Unassembled WGS sequence"/>
</dbReference>
<keyword evidence="4 10" id="KW-0378">Hydrolase</keyword>
<dbReference type="InterPro" id="IPR036891">
    <property type="entry name" value="Signal_recog_part_SRP54_M_sf"/>
</dbReference>
<dbReference type="Gene3D" id="1.10.260.30">
    <property type="entry name" value="Signal recognition particle, SRP54 subunit, M-domain"/>
    <property type="match status" value="1"/>
</dbReference>
<comment type="catalytic activity">
    <reaction evidence="9 10">
        <text>GTP + H2O = GDP + phosphate + H(+)</text>
        <dbReference type="Rhea" id="RHEA:19669"/>
        <dbReference type="ChEBI" id="CHEBI:15377"/>
        <dbReference type="ChEBI" id="CHEBI:15378"/>
        <dbReference type="ChEBI" id="CHEBI:37565"/>
        <dbReference type="ChEBI" id="CHEBI:43474"/>
        <dbReference type="ChEBI" id="CHEBI:58189"/>
        <dbReference type="EC" id="3.6.5.4"/>
    </reaction>
</comment>
<dbReference type="NCBIfam" id="TIGR00959">
    <property type="entry name" value="ffh"/>
    <property type="match status" value="1"/>
</dbReference>
<dbReference type="SMART" id="SM00963">
    <property type="entry name" value="SRP54_N"/>
    <property type="match status" value="1"/>
</dbReference>
<dbReference type="GO" id="GO:0005525">
    <property type="term" value="F:GTP binding"/>
    <property type="evidence" value="ECO:0007669"/>
    <property type="project" value="UniProtKB-UniRule"/>
</dbReference>
<comment type="function">
    <text evidence="10">Involved in targeting and insertion of nascent membrane proteins into the cytoplasmic membrane. Binds to the hydrophobic signal sequence of the ribosome-nascent chain (RNC) as it emerges from the ribosomes. The SRP-RNC complex is then targeted to the cytoplasmic membrane where it interacts with the SRP receptor FtsY. Interaction with FtsY leads to the transfer of the RNC complex to the Sec translocase for insertion into the membrane, the hydrolysis of GTP by both Ffh and FtsY, and the dissociation of the SRP-FtsY complex into the individual components.</text>
</comment>
<dbReference type="GO" id="GO:0006614">
    <property type="term" value="P:SRP-dependent cotranslational protein targeting to membrane"/>
    <property type="evidence" value="ECO:0007669"/>
    <property type="project" value="InterPro"/>
</dbReference>
<dbReference type="InterPro" id="IPR004125">
    <property type="entry name" value="Signal_recog_particle_SRP54_M"/>
</dbReference>
<dbReference type="CDD" id="cd18539">
    <property type="entry name" value="SRP_G"/>
    <property type="match status" value="1"/>
</dbReference>
<dbReference type="SMART" id="SM00962">
    <property type="entry name" value="SRP54"/>
    <property type="match status" value="1"/>
</dbReference>
<dbReference type="InterPro" id="IPR000897">
    <property type="entry name" value="SRP54_GTPase_dom"/>
</dbReference>
<feature type="region of interest" description="Disordered" evidence="11">
    <location>
        <begin position="500"/>
        <end position="523"/>
    </location>
</feature>
<dbReference type="Pfam" id="PF02881">
    <property type="entry name" value="SRP54_N"/>
    <property type="match status" value="1"/>
</dbReference>
<keyword evidence="14" id="KW-1185">Reference proteome</keyword>
<dbReference type="PANTHER" id="PTHR11564:SF5">
    <property type="entry name" value="SIGNAL RECOGNITION PARTICLE SUBUNIT SRP54"/>
    <property type="match status" value="1"/>
</dbReference>
<dbReference type="GO" id="GO:0003924">
    <property type="term" value="F:GTPase activity"/>
    <property type="evidence" value="ECO:0007669"/>
    <property type="project" value="UniProtKB-UniRule"/>
</dbReference>
<keyword evidence="3 10" id="KW-0547">Nucleotide-binding</keyword>
<evidence type="ECO:0000256" key="11">
    <source>
        <dbReference type="SAM" id="MobiDB-lite"/>
    </source>
</evidence>
<comment type="subcellular location">
    <subcellularLocation>
        <location evidence="1">Cell inner membrane</location>
        <topology evidence="1">Peripheral membrane protein</topology>
        <orientation evidence="1">Cytoplasmic side</orientation>
    </subcellularLocation>
    <subcellularLocation>
        <location evidence="10">Cytoplasm</location>
    </subcellularLocation>
    <text evidence="10">The SRP-RNC complex is targeted to the cytoplasmic membrane.</text>
</comment>
<evidence type="ECO:0000256" key="4">
    <source>
        <dbReference type="ARBA" id="ARBA00022801"/>
    </source>
</evidence>
<evidence type="ECO:0000256" key="1">
    <source>
        <dbReference type="ARBA" id="ARBA00004515"/>
    </source>
</evidence>
<dbReference type="SMART" id="SM00382">
    <property type="entry name" value="AAA"/>
    <property type="match status" value="1"/>
</dbReference>
<dbReference type="EC" id="3.6.5.4" evidence="10"/>
<keyword evidence="10" id="KW-0963">Cytoplasm</keyword>
<comment type="subunit">
    <text evidence="10">Part of the signal recognition particle protein translocation system, which is composed of SRP and FtsY. SRP is a ribonucleoprotein composed of Ffh and a 4.5S RNA molecule.</text>
</comment>
<dbReference type="HAMAP" id="MF_00306">
    <property type="entry name" value="SRP54"/>
    <property type="match status" value="1"/>
</dbReference>
<evidence type="ECO:0000256" key="9">
    <source>
        <dbReference type="ARBA" id="ARBA00048027"/>
    </source>
</evidence>
<evidence type="ECO:0000256" key="6">
    <source>
        <dbReference type="ARBA" id="ARBA00023134"/>
    </source>
</evidence>
<reference evidence="13 14" key="1">
    <citation type="submission" date="2018-09" db="EMBL/GenBank/DDBJ databases">
        <authorList>
            <person name="Grouzdev D.S."/>
            <person name="Krutkina M.S."/>
        </authorList>
    </citation>
    <scope>NUCLEOTIDE SEQUENCE [LARGE SCALE GENOMIC DNA]</scope>
    <source>
        <strain evidence="13 14">RmlP001</strain>
    </source>
</reference>
<feature type="compositionally biased region" description="Gly residues" evidence="11">
    <location>
        <begin position="502"/>
        <end position="517"/>
    </location>
</feature>
<comment type="similarity">
    <text evidence="2 10">Belongs to the GTP-binding SRP family. SRP54 subfamily.</text>
</comment>
<dbReference type="OrthoDB" id="9804720at2"/>
<keyword evidence="5 10" id="KW-0694">RNA-binding</keyword>
<name>A0A4Q2RIH6_9HYPH</name>
<dbReference type="Pfam" id="PF02978">
    <property type="entry name" value="SRP_SPB"/>
    <property type="match status" value="1"/>
</dbReference>